<feature type="transmembrane region" description="Helical" evidence="1">
    <location>
        <begin position="307"/>
        <end position="323"/>
    </location>
</feature>
<evidence type="ECO:0000256" key="1">
    <source>
        <dbReference type="SAM" id="Phobius"/>
    </source>
</evidence>
<reference evidence="2 3" key="1">
    <citation type="submission" date="2023-07" db="EMBL/GenBank/DDBJ databases">
        <title>Sequencing the genomes of 1000 actinobacteria strains.</title>
        <authorList>
            <person name="Klenk H.-P."/>
        </authorList>
    </citation>
    <scope>NUCLEOTIDE SEQUENCE [LARGE SCALE GENOMIC DNA]</scope>
    <source>
        <strain evidence="2 3">DSM 44388</strain>
    </source>
</reference>
<comment type="caution">
    <text evidence="2">The sequence shown here is derived from an EMBL/GenBank/DDBJ whole genome shotgun (WGS) entry which is preliminary data.</text>
</comment>
<feature type="transmembrane region" description="Helical" evidence="1">
    <location>
        <begin position="259"/>
        <end position="277"/>
    </location>
</feature>
<dbReference type="Proteomes" id="UP001235712">
    <property type="component" value="Unassembled WGS sequence"/>
</dbReference>
<feature type="transmembrane region" description="Helical" evidence="1">
    <location>
        <begin position="354"/>
        <end position="372"/>
    </location>
</feature>
<keyword evidence="3" id="KW-1185">Reference proteome</keyword>
<keyword evidence="1" id="KW-1133">Transmembrane helix</keyword>
<feature type="transmembrane region" description="Helical" evidence="1">
    <location>
        <begin position="177"/>
        <end position="200"/>
    </location>
</feature>
<feature type="transmembrane region" description="Helical" evidence="1">
    <location>
        <begin position="284"/>
        <end position="301"/>
    </location>
</feature>
<keyword evidence="1" id="KW-0472">Membrane</keyword>
<feature type="transmembrane region" description="Helical" evidence="1">
    <location>
        <begin position="330"/>
        <end position="348"/>
    </location>
</feature>
<accession>A0ABT9NV45</accession>
<protein>
    <recommendedName>
        <fullName evidence="4">DUF2029 domain-containing protein</fullName>
    </recommendedName>
</protein>
<evidence type="ECO:0000313" key="2">
    <source>
        <dbReference type="EMBL" id="MDP9824301.1"/>
    </source>
</evidence>
<keyword evidence="1" id="KW-0812">Transmembrane</keyword>
<organism evidence="2 3">
    <name type="scientific">Kineosporia succinea</name>
    <dbReference type="NCBI Taxonomy" id="84632"/>
    <lineage>
        <taxon>Bacteria</taxon>
        <taxon>Bacillati</taxon>
        <taxon>Actinomycetota</taxon>
        <taxon>Actinomycetes</taxon>
        <taxon>Kineosporiales</taxon>
        <taxon>Kineosporiaceae</taxon>
        <taxon>Kineosporia</taxon>
    </lineage>
</organism>
<evidence type="ECO:0008006" key="4">
    <source>
        <dbReference type="Google" id="ProtNLM"/>
    </source>
</evidence>
<gene>
    <name evidence="2" type="ORF">J2S57_000050</name>
</gene>
<dbReference type="RefSeq" id="WP_307236592.1">
    <property type="nucleotide sequence ID" value="NZ_JAUSQZ010000001.1"/>
</dbReference>
<sequence length="379" mass="40446">MATGDPLLLPGTVLDRLVRLRWALCLVAAFEALVVRPPAAWDLQQFAAGGRAVLTGDLASVYASSWMQAGPFELLAAWLMNPSAGGSMRCLAYGAPDVLVRAVAGAVVTGAVMVFVRHLRAVHSLEPSAPAEFAAGAASLVLMLPVRWCAEGHLAQAGVAVAWIWAASLLVRGRSSAAALVIGLAAGWEPWGVLAAGLLLTERRFPFLARAVAVFVTTAVAAYLPFVATGHFELFDLTWPVVRETLWGQLFPEHVQTGWYARVLQGLLAGLAGCALARALGRRAELVWLGPLAVVLARLALDPLILAYYWTAVLVLLVVGAGFARDRWPVAAPVLMVAPFVQLSPAFWTWQNTWYLPAAACLVMFAVVVAQGRRSEVVV</sequence>
<feature type="transmembrane region" description="Helical" evidence="1">
    <location>
        <begin position="207"/>
        <end position="228"/>
    </location>
</feature>
<name>A0ABT9NV45_9ACTN</name>
<dbReference type="EMBL" id="JAUSQZ010000001">
    <property type="protein sequence ID" value="MDP9824301.1"/>
    <property type="molecule type" value="Genomic_DNA"/>
</dbReference>
<evidence type="ECO:0000313" key="3">
    <source>
        <dbReference type="Proteomes" id="UP001235712"/>
    </source>
</evidence>
<proteinExistence type="predicted"/>